<evidence type="ECO:0000313" key="2">
    <source>
        <dbReference type="EMBL" id="SPO20691.1"/>
    </source>
</evidence>
<feature type="region of interest" description="Disordered" evidence="1">
    <location>
        <begin position="1"/>
        <end position="38"/>
    </location>
</feature>
<evidence type="ECO:0000313" key="3">
    <source>
        <dbReference type="Proteomes" id="UP000324022"/>
    </source>
</evidence>
<dbReference type="Proteomes" id="UP000324022">
    <property type="component" value="Unassembled WGS sequence"/>
</dbReference>
<feature type="compositionally biased region" description="Low complexity" evidence="1">
    <location>
        <begin position="351"/>
        <end position="363"/>
    </location>
</feature>
<feature type="compositionally biased region" description="Low complexity" evidence="1">
    <location>
        <begin position="1"/>
        <end position="28"/>
    </location>
</feature>
<feature type="compositionally biased region" description="Polar residues" evidence="1">
    <location>
        <begin position="438"/>
        <end position="449"/>
    </location>
</feature>
<feature type="region of interest" description="Disordered" evidence="1">
    <location>
        <begin position="239"/>
        <end position="262"/>
    </location>
</feature>
<name>A0A5C3DU11_9BASI</name>
<feature type="region of interest" description="Disordered" evidence="1">
    <location>
        <begin position="409"/>
        <end position="514"/>
    </location>
</feature>
<proteinExistence type="predicted"/>
<feature type="compositionally biased region" description="Polar residues" evidence="1">
    <location>
        <begin position="239"/>
        <end position="252"/>
    </location>
</feature>
<feature type="compositionally biased region" description="Polar residues" evidence="1">
    <location>
        <begin position="489"/>
        <end position="499"/>
    </location>
</feature>
<organism evidence="2 3">
    <name type="scientific">Ustilago trichophora</name>
    <dbReference type="NCBI Taxonomy" id="86804"/>
    <lineage>
        <taxon>Eukaryota</taxon>
        <taxon>Fungi</taxon>
        <taxon>Dikarya</taxon>
        <taxon>Basidiomycota</taxon>
        <taxon>Ustilaginomycotina</taxon>
        <taxon>Ustilaginomycetes</taxon>
        <taxon>Ustilaginales</taxon>
        <taxon>Ustilaginaceae</taxon>
        <taxon>Ustilago</taxon>
    </lineage>
</organism>
<feature type="compositionally biased region" description="Pro residues" evidence="1">
    <location>
        <begin position="457"/>
        <end position="466"/>
    </location>
</feature>
<sequence length="514" mass="54946">MSSSSSLLFSALPPMSPSVSSSTCSSTRSRPEYRRSSTFSHASIYSRDSWCSTADSEISMSSTTQGHVSHDQEAFEQVVLASIANNAIFGSTSPRKNRSNGMRSSTESTRSWASSSSSVRSPLTPDTALFSHREHDVTKTPTMASIALPVVDEVPILKRPHLSRIVSDEIQYIGRSLDVPISEEGHQQRTACIKRSASTASTSRSSIRSSRFSTWNGKDGLMLAMDELEQELARTMATLSTSATNSPATSISKARGKAMRRPHTADKVMILGSASSFPTGLAHAAGSASAAPACRSRFQRESWMSSRSDEDSSSYNGKPIRFSASDLTLLAESAELSKRSSVQSISERPVSQISSTNSSSSRASRADFDSPSVPALIFDGRFSGSSSSSSADGSFQEAPSRPDSFVTAYTHHVPAQRKTVSRRPGTARESSVKPPSGSLYQLQKGSRSFPSLASAPPHEPLPPLPSLPAGLNQLLADAPSPPPRPVKSSARTPTSSHRNSPVPFPHKALPHLQC</sequence>
<feature type="region of interest" description="Disordered" evidence="1">
    <location>
        <begin position="338"/>
        <end position="368"/>
    </location>
</feature>
<keyword evidence="3" id="KW-1185">Reference proteome</keyword>
<dbReference type="EMBL" id="OOIN01000002">
    <property type="protein sequence ID" value="SPO20691.1"/>
    <property type="molecule type" value="Genomic_DNA"/>
</dbReference>
<feature type="region of interest" description="Disordered" evidence="1">
    <location>
        <begin position="90"/>
        <end position="125"/>
    </location>
</feature>
<gene>
    <name evidence="2" type="ORF">UTRI_00167</name>
</gene>
<dbReference type="OrthoDB" id="2554046at2759"/>
<feature type="compositionally biased region" description="Polar residues" evidence="1">
    <location>
        <begin position="90"/>
        <end position="102"/>
    </location>
</feature>
<reference evidence="2 3" key="1">
    <citation type="submission" date="2018-03" db="EMBL/GenBank/DDBJ databases">
        <authorList>
            <person name="Guldener U."/>
        </authorList>
    </citation>
    <scope>NUCLEOTIDE SEQUENCE [LARGE SCALE GENOMIC DNA]</scope>
    <source>
        <strain evidence="2 3">NBRC100155</strain>
    </source>
</reference>
<evidence type="ECO:0000256" key="1">
    <source>
        <dbReference type="SAM" id="MobiDB-lite"/>
    </source>
</evidence>
<feature type="compositionally biased region" description="Low complexity" evidence="1">
    <location>
        <begin position="103"/>
        <end position="121"/>
    </location>
</feature>
<accession>A0A5C3DU11</accession>
<dbReference type="AlphaFoldDB" id="A0A5C3DU11"/>
<protein>
    <submittedName>
        <fullName evidence="2">Uncharacterized protein</fullName>
    </submittedName>
</protein>